<evidence type="ECO:0000256" key="5">
    <source>
        <dbReference type="PROSITE-ProRule" id="PRU00076"/>
    </source>
</evidence>
<organism evidence="10 11">
    <name type="scientific">Monosiga brevicollis</name>
    <name type="common">Choanoflagellate</name>
    <dbReference type="NCBI Taxonomy" id="81824"/>
    <lineage>
        <taxon>Eukaryota</taxon>
        <taxon>Choanoflagellata</taxon>
        <taxon>Craspedida</taxon>
        <taxon>Salpingoecidae</taxon>
        <taxon>Monosiga</taxon>
    </lineage>
</organism>
<feature type="compositionally biased region" description="Pro residues" evidence="6">
    <location>
        <begin position="276"/>
        <end position="295"/>
    </location>
</feature>
<feature type="region of interest" description="Disordered" evidence="6">
    <location>
        <begin position="263"/>
        <end position="387"/>
    </location>
</feature>
<dbReference type="InterPro" id="IPR051681">
    <property type="entry name" value="Ser/Thr_Kinases-Pseudokinases"/>
</dbReference>
<dbReference type="PANTHER" id="PTHR44329:SF288">
    <property type="entry name" value="MITOGEN-ACTIVATED PROTEIN KINASE KINASE KINASE 20"/>
    <property type="match status" value="1"/>
</dbReference>
<evidence type="ECO:0000313" key="11">
    <source>
        <dbReference type="Proteomes" id="UP000001357"/>
    </source>
</evidence>
<dbReference type="GO" id="GO:0007165">
    <property type="term" value="P:signal transduction"/>
    <property type="evidence" value="ECO:0000318"/>
    <property type="project" value="GO_Central"/>
</dbReference>
<protein>
    <recommendedName>
        <fullName evidence="12">Guanylate cyclase</fullName>
    </recommendedName>
</protein>
<keyword evidence="7" id="KW-0472">Membrane</keyword>
<dbReference type="InterPro" id="IPR000719">
    <property type="entry name" value="Prot_kinase_dom"/>
</dbReference>
<dbReference type="InterPro" id="IPR000742">
    <property type="entry name" value="EGF"/>
</dbReference>
<keyword evidence="7" id="KW-0812">Transmembrane</keyword>
<dbReference type="SUPFAM" id="SSF50965">
    <property type="entry name" value="Galactose oxidase, central domain"/>
    <property type="match status" value="1"/>
</dbReference>
<dbReference type="GO" id="GO:0005524">
    <property type="term" value="F:ATP binding"/>
    <property type="evidence" value="ECO:0007669"/>
    <property type="project" value="UniProtKB-KW"/>
</dbReference>
<dbReference type="PROSITE" id="PS50026">
    <property type="entry name" value="EGF_3"/>
    <property type="match status" value="1"/>
</dbReference>
<dbReference type="STRING" id="81824.A9V214"/>
<sequence>MKNLKHKNILSLIGIVMNKTHNIIVMPLVPDGNLQDLLRSARFTNRIWLCSRWRLLVRIIAGIVANVCLALCQLRCCQLLPSLMVQLHDWSSRPRASTDGSLSKNVSRTSSTNSIQAPFTHFMSTLGMRSSAASLDLDQAAALFVFHEDLDQCPWYHGIRPIKNIKEGVHMLSIVRRVLIACVWYLQQVPVHITLTTQPDGTIRFKDQQYAGLPHFLKACIEQPIELKVDGQIITLRRGIKMEQDDDVPSMSKAHPLLHDVAEEGEDGEGSGEAPLEPPPQARPRRMPPPPPPPQVQHQAHHQTPPPPPPAKPSFKPTGGEARRPAPPPPPPKPAKPRTLSDHGSPVLAREVPEPPHDVSSQESSVGEEAMANDLSEDDEGEDIQPPEDMPEAVVVMLSEKAVALMGSSKGHDPVASELLTVMRLHQREQLAIIPIFVGAKLRLPHPSKADKHFEVYDSYDPVPLKRVPQKRLSSPLGVRGVASVCVTCFVSWQSMLLHGGLVLSEAHTSVSQVFQCFGDVWQFNASSTELLLVYGGFMGPTGDDSDGNHTMWAFNAAAVTKYFDTMVMVGGLVRKPLEDNNLGISNQALVLNLTTFVCTRRGIVNSIAFTLNNDPYVFGGERTMTGASLAEIYACELYPASEVTLYVRRYAGSVWEDSVGPSARAHTNAVAIDDDLMLLHGGVYSLRNGSWVYLSDTWLFNHTAMQWINISQAAGAPAVASSVCDYVESVGFVVAQGKALAGPTEAIYLLRFTKTQNPSAPLADLHWVRVPAASGGAAARWGHFGGILMDPYQNLAPVLLLAGGRNDSAVCEDAWLLNLIHYNWTRIENTTDALLRRVPPATMHDACASNYNNLARRVFSAHTVLPYRLQVVAGFGALMSGGVQVPSSLSRSELVCFDDRVVTFNILSRSFQSVSVVAGNMTARVESSMTMMSASNATILLTAGADATSYLEDSSIMMLGCPPGHFAGSFASDTCQPCARGTYANLHGSTECLKCPADVTTLHEGSTSAAACNTCDDSVCHHHGQCNVINGNATCNCRFAFQLSDRCELPSTALIMVAAILAALIVGVAITAMQRRVRLFHARSELAYSRIEDLQNEVGDYKRTWAIDHAQLRNFRLLDKGTFAEVYRAQWGGELVAVKKMHTALVEMRIWNRSITSDFDREVRLLQRTRHRNIVLFYGAGEDPDQRPFLVTEFCERGSLRSLLVDVKEDLPVDLCLSLATDAARGLRFLHRLRPPQIHRDIKSPNLLVTSNYVCKVADLGTARLIEEMGIERTKPSGEDAKATDSVHVRHQSIQNEDTEVTMTTQVGTILWMAPEVWGGSYNASCDVYSFGLSCPIGPAPGCIYRMLAEHGVVLWELITRQLPFEYEGFLNLHPTNFFAEVVRPQRRPTIPSEVGLRSAGFPADYHKLMRRCWEEDPRLRPNMTAVTNTLLRLVESGQQVASANTPSSYQRRAMSQLPAAAQTVGHTSSRPSHLI</sequence>
<dbReference type="GO" id="GO:0004672">
    <property type="term" value="F:protein kinase activity"/>
    <property type="evidence" value="ECO:0000318"/>
    <property type="project" value="GO_Central"/>
</dbReference>
<feature type="transmembrane region" description="Helical" evidence="7">
    <location>
        <begin position="1054"/>
        <end position="1074"/>
    </location>
</feature>
<dbReference type="GeneID" id="5891789"/>
<evidence type="ECO:0000259" key="8">
    <source>
        <dbReference type="PROSITE" id="PS50011"/>
    </source>
</evidence>
<feature type="domain" description="EGF-like" evidence="9">
    <location>
        <begin position="1014"/>
        <end position="1049"/>
    </location>
</feature>
<feature type="compositionally biased region" description="Polar residues" evidence="6">
    <location>
        <begin position="1466"/>
        <end position="1477"/>
    </location>
</feature>
<evidence type="ECO:0000256" key="4">
    <source>
        <dbReference type="ARBA" id="ARBA00022840"/>
    </source>
</evidence>
<dbReference type="KEGG" id="mbr:MONBRDRAFT_37485"/>
<evidence type="ECO:0000256" key="1">
    <source>
        <dbReference type="ARBA" id="ARBA00022679"/>
    </source>
</evidence>
<gene>
    <name evidence="10" type="ORF">MONBRDRAFT_37485</name>
</gene>
<keyword evidence="4" id="KW-0067">ATP-binding</keyword>
<keyword evidence="2" id="KW-0547">Nucleotide-binding</keyword>
<keyword evidence="5" id="KW-0245">EGF-like domain</keyword>
<evidence type="ECO:0000259" key="9">
    <source>
        <dbReference type="PROSITE" id="PS50026"/>
    </source>
</evidence>
<dbReference type="InterPro" id="IPR011009">
    <property type="entry name" value="Kinase-like_dom_sf"/>
</dbReference>
<dbReference type="InParanoid" id="A9V214"/>
<reference evidence="10 11" key="1">
    <citation type="journal article" date="2008" name="Nature">
        <title>The genome of the choanoflagellate Monosiga brevicollis and the origin of metazoans.</title>
        <authorList>
            <consortium name="JGI Sequencing"/>
            <person name="King N."/>
            <person name="Westbrook M.J."/>
            <person name="Young S.L."/>
            <person name="Kuo A."/>
            <person name="Abedin M."/>
            <person name="Chapman J."/>
            <person name="Fairclough S."/>
            <person name="Hellsten U."/>
            <person name="Isogai Y."/>
            <person name="Letunic I."/>
            <person name="Marr M."/>
            <person name="Pincus D."/>
            <person name="Putnam N."/>
            <person name="Rokas A."/>
            <person name="Wright K.J."/>
            <person name="Zuzow R."/>
            <person name="Dirks W."/>
            <person name="Good M."/>
            <person name="Goodstein D."/>
            <person name="Lemons D."/>
            <person name="Li W."/>
            <person name="Lyons J.B."/>
            <person name="Morris A."/>
            <person name="Nichols S."/>
            <person name="Richter D.J."/>
            <person name="Salamov A."/>
            <person name="Bork P."/>
            <person name="Lim W.A."/>
            <person name="Manning G."/>
            <person name="Miller W.T."/>
            <person name="McGinnis W."/>
            <person name="Shapiro H."/>
            <person name="Tjian R."/>
            <person name="Grigoriev I.V."/>
            <person name="Rokhsar D."/>
        </authorList>
    </citation>
    <scope>NUCLEOTIDE SEQUENCE [LARGE SCALE GENOMIC DNA]</scope>
    <source>
        <strain evidence="11">MX1 / ATCC 50154</strain>
    </source>
</reference>
<dbReference type="SMART" id="SM01411">
    <property type="entry name" value="Ephrin_rec_like"/>
    <property type="match status" value="1"/>
</dbReference>
<keyword evidence="11" id="KW-1185">Reference proteome</keyword>
<dbReference type="Gene3D" id="2.10.50.10">
    <property type="entry name" value="Tumor Necrosis Factor Receptor, subunit A, domain 2"/>
    <property type="match status" value="1"/>
</dbReference>
<dbReference type="Pfam" id="PF07699">
    <property type="entry name" value="Ephrin_rec_like"/>
    <property type="match status" value="1"/>
</dbReference>
<evidence type="ECO:0000256" key="3">
    <source>
        <dbReference type="ARBA" id="ARBA00022777"/>
    </source>
</evidence>
<dbReference type="Gene3D" id="2.120.10.80">
    <property type="entry name" value="Kelch-type beta propeller"/>
    <property type="match status" value="1"/>
</dbReference>
<evidence type="ECO:0000256" key="7">
    <source>
        <dbReference type="SAM" id="Phobius"/>
    </source>
</evidence>
<dbReference type="CDD" id="cd00185">
    <property type="entry name" value="TNFRSF"/>
    <property type="match status" value="1"/>
</dbReference>
<dbReference type="InterPro" id="IPR015915">
    <property type="entry name" value="Kelch-typ_b-propeller"/>
</dbReference>
<dbReference type="InterPro" id="IPR001245">
    <property type="entry name" value="Ser-Thr/Tyr_kinase_cat_dom"/>
</dbReference>
<dbReference type="EMBL" id="CH991554">
    <property type="protein sequence ID" value="EDQ88663.1"/>
    <property type="molecule type" value="Genomic_DNA"/>
</dbReference>
<dbReference type="Proteomes" id="UP000001357">
    <property type="component" value="Unassembled WGS sequence"/>
</dbReference>
<keyword evidence="1" id="KW-0808">Transferase</keyword>
<dbReference type="InterPro" id="IPR011043">
    <property type="entry name" value="Gal_Oxase/kelch_b-propeller"/>
</dbReference>
<dbReference type="CDD" id="cd13999">
    <property type="entry name" value="STKc_MAP3K-like"/>
    <property type="match status" value="1"/>
</dbReference>
<dbReference type="SMART" id="SM00220">
    <property type="entry name" value="S_TKc"/>
    <property type="match status" value="1"/>
</dbReference>
<dbReference type="CDD" id="cd00053">
    <property type="entry name" value="EGF"/>
    <property type="match status" value="1"/>
</dbReference>
<feature type="transmembrane region" description="Helical" evidence="7">
    <location>
        <begin position="55"/>
        <end position="74"/>
    </location>
</feature>
<keyword evidence="7" id="KW-1133">Transmembrane helix</keyword>
<evidence type="ECO:0000256" key="6">
    <source>
        <dbReference type="SAM" id="MobiDB-lite"/>
    </source>
</evidence>
<dbReference type="Pfam" id="PF07714">
    <property type="entry name" value="PK_Tyr_Ser-Thr"/>
    <property type="match status" value="1"/>
</dbReference>
<evidence type="ECO:0000313" key="10">
    <source>
        <dbReference type="EMBL" id="EDQ88663.1"/>
    </source>
</evidence>
<dbReference type="SUPFAM" id="SSF56112">
    <property type="entry name" value="Protein kinase-like (PK-like)"/>
    <property type="match status" value="2"/>
</dbReference>
<proteinExistence type="predicted"/>
<evidence type="ECO:0000256" key="2">
    <source>
        <dbReference type="ARBA" id="ARBA00022741"/>
    </source>
</evidence>
<accession>A9V214</accession>
<feature type="compositionally biased region" description="Acidic residues" evidence="6">
    <location>
        <begin position="375"/>
        <end position="387"/>
    </location>
</feature>
<dbReference type="RefSeq" id="XP_001746767.1">
    <property type="nucleotide sequence ID" value="XM_001746715.1"/>
</dbReference>
<dbReference type="InterPro" id="IPR011641">
    <property type="entry name" value="Tyr-kin_ephrin_A/B_rcpt-like"/>
</dbReference>
<name>A9V214_MONBE</name>
<dbReference type="PROSITE" id="PS50011">
    <property type="entry name" value="PROTEIN_KINASE_DOM"/>
    <property type="match status" value="1"/>
</dbReference>
<dbReference type="GO" id="GO:0005737">
    <property type="term" value="C:cytoplasm"/>
    <property type="evidence" value="ECO:0000318"/>
    <property type="project" value="GO_Central"/>
</dbReference>
<keyword evidence="3" id="KW-0418">Kinase</keyword>
<dbReference type="Gene3D" id="3.30.200.20">
    <property type="entry name" value="Phosphorylase Kinase, domain 1"/>
    <property type="match status" value="1"/>
</dbReference>
<dbReference type="PANTHER" id="PTHR44329">
    <property type="entry name" value="SERINE/THREONINE-PROTEIN KINASE TNNI3K-RELATED"/>
    <property type="match status" value="1"/>
</dbReference>
<comment type="caution">
    <text evidence="5">Lacks conserved residue(s) required for the propagation of feature annotation.</text>
</comment>
<dbReference type="Pfam" id="PF00069">
    <property type="entry name" value="Pkinase"/>
    <property type="match status" value="1"/>
</dbReference>
<evidence type="ECO:0008006" key="12">
    <source>
        <dbReference type="Google" id="ProtNLM"/>
    </source>
</evidence>
<feature type="domain" description="Protein kinase" evidence="8">
    <location>
        <begin position="1113"/>
        <end position="1433"/>
    </location>
</feature>
<dbReference type="eggNOG" id="KOG0192">
    <property type="taxonomic scope" value="Eukaryota"/>
</dbReference>
<feature type="compositionally biased region" description="Pro residues" evidence="6">
    <location>
        <begin position="325"/>
        <end position="334"/>
    </location>
</feature>
<feature type="region of interest" description="Disordered" evidence="6">
    <location>
        <begin position="1444"/>
        <end position="1477"/>
    </location>
</feature>
<dbReference type="Gene3D" id="1.10.510.10">
    <property type="entry name" value="Transferase(Phosphotransferase) domain 1"/>
    <property type="match status" value="2"/>
</dbReference>